<accession>A0AA39I9N4</accession>
<feature type="compositionally biased region" description="Low complexity" evidence="3">
    <location>
        <begin position="48"/>
        <end position="102"/>
    </location>
</feature>
<feature type="transmembrane region" description="Helical" evidence="4">
    <location>
        <begin position="615"/>
        <end position="634"/>
    </location>
</feature>
<organism evidence="6 7">
    <name type="scientific">Steinernema hermaphroditum</name>
    <dbReference type="NCBI Taxonomy" id="289476"/>
    <lineage>
        <taxon>Eukaryota</taxon>
        <taxon>Metazoa</taxon>
        <taxon>Ecdysozoa</taxon>
        <taxon>Nematoda</taxon>
        <taxon>Chromadorea</taxon>
        <taxon>Rhabditida</taxon>
        <taxon>Tylenchina</taxon>
        <taxon>Panagrolaimomorpha</taxon>
        <taxon>Strongyloidoidea</taxon>
        <taxon>Steinernematidae</taxon>
        <taxon>Steinernema</taxon>
    </lineage>
</organism>
<feature type="disulfide bond" evidence="2">
    <location>
        <begin position="433"/>
        <end position="442"/>
    </location>
</feature>
<keyword evidence="4" id="KW-1133">Transmembrane helix</keyword>
<evidence type="ECO:0000256" key="2">
    <source>
        <dbReference type="PROSITE-ProRule" id="PRU00076"/>
    </source>
</evidence>
<name>A0AA39I9N4_9BILA</name>
<dbReference type="EMBL" id="JAUCMV010000002">
    <property type="protein sequence ID" value="KAK0419670.1"/>
    <property type="molecule type" value="Genomic_DNA"/>
</dbReference>
<evidence type="ECO:0000313" key="6">
    <source>
        <dbReference type="EMBL" id="KAK0419670.1"/>
    </source>
</evidence>
<feature type="transmembrane region" description="Helical" evidence="4">
    <location>
        <begin position="531"/>
        <end position="554"/>
    </location>
</feature>
<feature type="compositionally biased region" description="Basic and acidic residues" evidence="3">
    <location>
        <begin position="114"/>
        <end position="133"/>
    </location>
</feature>
<feature type="compositionally biased region" description="Polar residues" evidence="3">
    <location>
        <begin position="103"/>
        <end position="113"/>
    </location>
</feature>
<feature type="compositionally biased region" description="Low complexity" evidence="3">
    <location>
        <begin position="140"/>
        <end position="184"/>
    </location>
</feature>
<dbReference type="InterPro" id="IPR000152">
    <property type="entry name" value="EGF-type_Asp/Asn_hydroxyl_site"/>
</dbReference>
<feature type="region of interest" description="Disordered" evidence="3">
    <location>
        <begin position="1105"/>
        <end position="1125"/>
    </location>
</feature>
<keyword evidence="4" id="KW-0812">Transmembrane</keyword>
<feature type="compositionally biased region" description="Low complexity" evidence="3">
    <location>
        <begin position="1"/>
        <end position="34"/>
    </location>
</feature>
<evidence type="ECO:0000313" key="7">
    <source>
        <dbReference type="Proteomes" id="UP001175271"/>
    </source>
</evidence>
<dbReference type="Gene3D" id="2.10.25.10">
    <property type="entry name" value="Laminin"/>
    <property type="match status" value="1"/>
</dbReference>
<feature type="region of interest" description="Disordered" evidence="3">
    <location>
        <begin position="1"/>
        <end position="184"/>
    </location>
</feature>
<dbReference type="Proteomes" id="UP001175271">
    <property type="component" value="Unassembled WGS sequence"/>
</dbReference>
<feature type="domain" description="EGF-like" evidence="5">
    <location>
        <begin position="406"/>
        <end position="443"/>
    </location>
</feature>
<feature type="region of interest" description="Disordered" evidence="3">
    <location>
        <begin position="359"/>
        <end position="386"/>
    </location>
</feature>
<keyword evidence="7" id="KW-1185">Reference proteome</keyword>
<feature type="compositionally biased region" description="Basic and acidic residues" evidence="3">
    <location>
        <begin position="375"/>
        <end position="386"/>
    </location>
</feature>
<dbReference type="CDD" id="cd14686">
    <property type="entry name" value="bZIP"/>
    <property type="match status" value="1"/>
</dbReference>
<evidence type="ECO:0000256" key="4">
    <source>
        <dbReference type="SAM" id="Phobius"/>
    </source>
</evidence>
<dbReference type="PROSITE" id="PS00022">
    <property type="entry name" value="EGF_1"/>
    <property type="match status" value="1"/>
</dbReference>
<feature type="transmembrane region" description="Helical" evidence="4">
    <location>
        <begin position="673"/>
        <end position="693"/>
    </location>
</feature>
<gene>
    <name evidence="6" type="ORF">QR680_014261</name>
</gene>
<dbReference type="InterPro" id="IPR000742">
    <property type="entry name" value="EGF"/>
</dbReference>
<dbReference type="PROSITE" id="PS00010">
    <property type="entry name" value="ASX_HYDROXYL"/>
    <property type="match status" value="1"/>
</dbReference>
<protein>
    <recommendedName>
        <fullName evidence="5">EGF-like domain-containing protein</fullName>
    </recommendedName>
</protein>
<dbReference type="AlphaFoldDB" id="A0AA39I9N4"/>
<dbReference type="SUPFAM" id="SSF57196">
    <property type="entry name" value="EGF/Laminin"/>
    <property type="match status" value="1"/>
</dbReference>
<proteinExistence type="predicted"/>
<sequence>MELSSPTTPTPTTTSSTTTTSASATTITTITSSPLEPFCATARREPTTPESPTKSTSTSTRRYSTTTSKRTTATSRTASKTTSTLSSTTTAQKTSSTPASKSHTSTEVPPNTTTRERFEDVTETESTKKDKASTRSPELTSTRGRTPPSPTTSKGTTTETALATTTSATSTRPPKKTSPAPTFTDMMFMSTTSCATEEPIPMEEMAPVNQTRCESPCEHGWTEGEEDCMKALDVESTSYRNLSILCSRIGGVSLPVQTDFENHKTYQLMEVLAKSRIPPSEWVFMEPDPNGDYRLDRKVTAVNVTKFVMLGGELHVQKHPDDAVAPNVTGICRKPRKPAGTDCHFRLLSRFLRPSDVQSHAVSSAGDGDAPDPFGRQDDLRDHGTGDPELQRLCKEGWIGDTCGKSPDFCAKGDNCKNGGECVNFVTHFYCECEGNFKGADCSVNVDRLNYSDPIVIRTFVPGHYIYALGSGILGCLFYYNAFGDIKHPQMWTQVHKYAFLLVAFVCSGLFRHPDVFSLEPYIGCRTHNWIINTAWVLGLHAWLMEAHLCWTTMSNQAMNVWDFNDKWYLSRENRLKAIVVPSLVFTTVSHVLFWEEVPHSWSCIGTFHDSGSSHVILNFSMVLTIAMYSVSWAQTAWNYRRKKWNQYVRFYRTTNDDPWEYGKHMEVCEKNVNFVLVGTVLHYGAWVLSIMANDLYNEKVTDWFCSWTIAYLFLLMAQTAQTNNNALCFFKNFCTIYGPYHWAPRINYSSMLYRMEYVELKQPERHKRLFEAAERRRQKKRDKEWAAIEKKNDELRKRFAADTGLPPEDCPQRHLFHHPEEGPAKMFPAPYKIKPGDRKFLPLLLRDFFSKELVKAYLTNRKELPEPNGRKAALHAILRTCRAKLWHFRGKHSHALAQFWTDISNYIVDKDRHVAPKRIDDALAILATRDMSLQKAAFTIDWDNAMGPMEAIRLKDLDVIMHCQVPYFMETFEENLAVVNARFDAFYEDDVNIPLYTRPKIEPKRGVENRLMDKDVDMPSFVGPLQRDEMWSTAVDVVDRRRHFFQARVDEDWSVHEEIGVILIARKAFRQKNRKSFIEFLMKNHRDVDGLDLTNRYLVEKKNMRRKTTCRDPEPTDPPKAEQK</sequence>
<comment type="caution">
    <text evidence="2">Lacks conserved residue(s) required for the propagation of feature annotation.</text>
</comment>
<feature type="transmembrane region" description="Helical" evidence="4">
    <location>
        <begin position="575"/>
        <end position="595"/>
    </location>
</feature>
<keyword evidence="4" id="KW-0472">Membrane</keyword>
<feature type="transmembrane region" description="Helical" evidence="4">
    <location>
        <begin position="465"/>
        <end position="483"/>
    </location>
</feature>
<keyword evidence="1 2" id="KW-1015">Disulfide bond</keyword>
<comment type="caution">
    <text evidence="6">The sequence shown here is derived from an EMBL/GenBank/DDBJ whole genome shotgun (WGS) entry which is preliminary data.</text>
</comment>
<feature type="transmembrane region" description="Helical" evidence="4">
    <location>
        <begin position="495"/>
        <end position="511"/>
    </location>
</feature>
<reference evidence="6" key="1">
    <citation type="submission" date="2023-06" db="EMBL/GenBank/DDBJ databases">
        <title>Genomic analysis of the entomopathogenic nematode Steinernema hermaphroditum.</title>
        <authorList>
            <person name="Schwarz E.M."/>
            <person name="Heppert J.K."/>
            <person name="Baniya A."/>
            <person name="Schwartz H.T."/>
            <person name="Tan C.-H."/>
            <person name="Antoshechkin I."/>
            <person name="Sternberg P.W."/>
            <person name="Goodrich-Blair H."/>
            <person name="Dillman A.R."/>
        </authorList>
    </citation>
    <scope>NUCLEOTIDE SEQUENCE</scope>
    <source>
        <strain evidence="6">PS9179</strain>
        <tissue evidence="6">Whole animal</tissue>
    </source>
</reference>
<feature type="compositionally biased region" description="Basic and acidic residues" evidence="3">
    <location>
        <begin position="1110"/>
        <end position="1125"/>
    </location>
</feature>
<evidence type="ECO:0000256" key="1">
    <source>
        <dbReference type="ARBA" id="ARBA00023157"/>
    </source>
</evidence>
<keyword evidence="2" id="KW-0245">EGF-like domain</keyword>
<evidence type="ECO:0000259" key="5">
    <source>
        <dbReference type="PROSITE" id="PS50026"/>
    </source>
</evidence>
<dbReference type="CDD" id="cd00054">
    <property type="entry name" value="EGF_CA"/>
    <property type="match status" value="1"/>
</dbReference>
<evidence type="ECO:0000256" key="3">
    <source>
        <dbReference type="SAM" id="MobiDB-lite"/>
    </source>
</evidence>
<dbReference type="PROSITE" id="PS50026">
    <property type="entry name" value="EGF_3"/>
    <property type="match status" value="1"/>
</dbReference>